<keyword evidence="1" id="KW-1133">Transmembrane helix</keyword>
<sequence length="355" mass="41066">MVYYLILYVISLIFFIELYIDKNNNLSIFSISSISIVTLLLFFKGSAGQDFYSYIDIYKHVNESNYVEKGFLLLVQGLNFLSVDARTLFIFVACVTFLVLIYVKYKIDNELSFIFLLLLLIIWLLIPYAFNGIRQYLVQLITFLYLTYLCNSPRRHPLLVTCVYSALAISIHSSGIIIFIIYLMSIVKISVKKMITCLLLITSILAYIGVFKSFTLLFLQLKGGDAAVHEYMYVYNEPVDILSLLQKTALLVAILYIHQFLKVRYLANCCVLALAILIIFSSYSMIATRLYFSFAPIYIFYLSMYMKEKRPRLDRLFVAIGVIGLLIPGYVKDSLNPTNKLNWYYEVNSTDYRSN</sequence>
<feature type="transmembrane region" description="Helical" evidence="1">
    <location>
        <begin position="166"/>
        <end position="185"/>
    </location>
</feature>
<feature type="transmembrane region" description="Helical" evidence="1">
    <location>
        <begin position="88"/>
        <end position="105"/>
    </location>
</feature>
<feature type="transmembrane region" description="Helical" evidence="1">
    <location>
        <begin position="111"/>
        <end position="130"/>
    </location>
</feature>
<reference evidence="2" key="1">
    <citation type="submission" date="2023-11" db="EMBL/GenBank/DDBJ databases">
        <title>Detection of rare carbapenemases in Enterobacterales - comparison of two colorimetric and two CIM-based carbapenemase assays.</title>
        <authorList>
            <person name="Schaffarczyk L."/>
            <person name="Noster J."/>
            <person name="Stelzer Y."/>
            <person name="Sattler J."/>
            <person name="Gatermann S."/>
            <person name="Hamprecht A."/>
        </authorList>
    </citation>
    <scope>NUCLEOTIDE SEQUENCE</scope>
    <source>
        <strain evidence="2">CIM-Carb-133</strain>
    </source>
</reference>
<feature type="transmembrane region" description="Helical" evidence="1">
    <location>
        <begin position="241"/>
        <end position="258"/>
    </location>
</feature>
<dbReference type="InterPro" id="IPR049458">
    <property type="entry name" value="EpsG-like"/>
</dbReference>
<evidence type="ECO:0000256" key="1">
    <source>
        <dbReference type="SAM" id="Phobius"/>
    </source>
</evidence>
<feature type="transmembrane region" description="Helical" evidence="1">
    <location>
        <begin position="290"/>
        <end position="306"/>
    </location>
</feature>
<dbReference type="AlphaFoldDB" id="A0AAW9EE73"/>
<proteinExistence type="predicted"/>
<protein>
    <submittedName>
        <fullName evidence="2">EpsG family protein</fullName>
    </submittedName>
</protein>
<feature type="transmembrane region" description="Helical" evidence="1">
    <location>
        <begin position="5"/>
        <end position="20"/>
    </location>
</feature>
<feature type="transmembrane region" description="Helical" evidence="1">
    <location>
        <begin position="197"/>
        <end position="221"/>
    </location>
</feature>
<feature type="transmembrane region" description="Helical" evidence="1">
    <location>
        <begin position="265"/>
        <end position="284"/>
    </location>
</feature>
<evidence type="ECO:0000313" key="3">
    <source>
        <dbReference type="Proteomes" id="UP001271725"/>
    </source>
</evidence>
<name>A0AAW9EE73_9ENTR</name>
<dbReference type="RefSeq" id="WP_258883332.1">
    <property type="nucleotide sequence ID" value="NZ_JAECZE010000002.1"/>
</dbReference>
<organism evidence="2 3">
    <name type="scientific">Citrobacter portucalensis</name>
    <dbReference type="NCBI Taxonomy" id="1639133"/>
    <lineage>
        <taxon>Bacteria</taxon>
        <taxon>Pseudomonadati</taxon>
        <taxon>Pseudomonadota</taxon>
        <taxon>Gammaproteobacteria</taxon>
        <taxon>Enterobacterales</taxon>
        <taxon>Enterobacteriaceae</taxon>
        <taxon>Citrobacter</taxon>
        <taxon>Citrobacter freundii complex</taxon>
    </lineage>
</organism>
<accession>A0AAW9EE73</accession>
<evidence type="ECO:0000313" key="2">
    <source>
        <dbReference type="EMBL" id="MDX7146673.1"/>
    </source>
</evidence>
<feature type="transmembrane region" description="Helical" evidence="1">
    <location>
        <begin position="313"/>
        <end position="331"/>
    </location>
</feature>
<dbReference type="Pfam" id="PF14897">
    <property type="entry name" value="EpsG"/>
    <property type="match status" value="1"/>
</dbReference>
<dbReference type="EMBL" id="JAXABJ010000001">
    <property type="protein sequence ID" value="MDX7146673.1"/>
    <property type="molecule type" value="Genomic_DNA"/>
</dbReference>
<dbReference type="Proteomes" id="UP001271725">
    <property type="component" value="Unassembled WGS sequence"/>
</dbReference>
<keyword evidence="1" id="KW-0812">Transmembrane</keyword>
<feature type="transmembrane region" description="Helical" evidence="1">
    <location>
        <begin position="26"/>
        <end position="43"/>
    </location>
</feature>
<comment type="caution">
    <text evidence="2">The sequence shown here is derived from an EMBL/GenBank/DDBJ whole genome shotgun (WGS) entry which is preliminary data.</text>
</comment>
<keyword evidence="1" id="KW-0472">Membrane</keyword>
<gene>
    <name evidence="2" type="ORF">SJ265_02540</name>
</gene>